<dbReference type="STRING" id="308853.SAMN05421752_10893"/>
<feature type="domain" description="SHOCT" evidence="2">
    <location>
        <begin position="81"/>
        <end position="106"/>
    </location>
</feature>
<reference evidence="4" key="1">
    <citation type="submission" date="2017-01" db="EMBL/GenBank/DDBJ databases">
        <authorList>
            <person name="Varghese N."/>
            <person name="Submissions S."/>
        </authorList>
    </citation>
    <scope>NUCLEOTIDE SEQUENCE [LARGE SCALE GENOMIC DNA]</scope>
    <source>
        <strain evidence="4">type strain: HArc-</strain>
    </source>
</reference>
<dbReference type="AlphaFoldDB" id="A0A1N7FTV3"/>
<feature type="transmembrane region" description="Helical" evidence="1">
    <location>
        <begin position="52"/>
        <end position="71"/>
    </location>
</feature>
<feature type="transmembrane region" description="Helical" evidence="1">
    <location>
        <begin position="12"/>
        <end position="32"/>
    </location>
</feature>
<keyword evidence="1" id="KW-0812">Transmembrane</keyword>
<organism evidence="3 4">
    <name type="scientific">Natronorubrum thiooxidans</name>
    <dbReference type="NCBI Taxonomy" id="308853"/>
    <lineage>
        <taxon>Archaea</taxon>
        <taxon>Methanobacteriati</taxon>
        <taxon>Methanobacteriota</taxon>
        <taxon>Stenosarchaea group</taxon>
        <taxon>Halobacteria</taxon>
        <taxon>Halobacteriales</taxon>
        <taxon>Natrialbaceae</taxon>
        <taxon>Natronorubrum</taxon>
    </lineage>
</organism>
<proteinExistence type="predicted"/>
<dbReference type="Pfam" id="PF09851">
    <property type="entry name" value="SHOCT"/>
    <property type="match status" value="1"/>
</dbReference>
<evidence type="ECO:0000313" key="4">
    <source>
        <dbReference type="Proteomes" id="UP000185936"/>
    </source>
</evidence>
<dbReference type="RefSeq" id="WP_076609488.1">
    <property type="nucleotide sequence ID" value="NZ_FTNR01000008.1"/>
</dbReference>
<name>A0A1N7FTV3_9EURY</name>
<evidence type="ECO:0000313" key="3">
    <source>
        <dbReference type="EMBL" id="SIS03793.1"/>
    </source>
</evidence>
<protein>
    <submittedName>
        <fullName evidence="3">Putative membrane protein</fullName>
    </submittedName>
</protein>
<dbReference type="EMBL" id="FTNR01000008">
    <property type="protein sequence ID" value="SIS03793.1"/>
    <property type="molecule type" value="Genomic_DNA"/>
</dbReference>
<evidence type="ECO:0000259" key="2">
    <source>
        <dbReference type="Pfam" id="PF09851"/>
    </source>
</evidence>
<keyword evidence="4" id="KW-1185">Reference proteome</keyword>
<dbReference type="Proteomes" id="UP000185936">
    <property type="component" value="Unassembled WGS sequence"/>
</dbReference>
<evidence type="ECO:0000256" key="1">
    <source>
        <dbReference type="SAM" id="Phobius"/>
    </source>
</evidence>
<accession>A0A1N7FTV3</accession>
<sequence length="112" mass="12582">MTDSDTIDRTVLIVILALVAVPLVMMVAAVPMMGGMYTGAWGNGMGMGTGSWLWMTLLPLLFLFLIGYGGYRLLGSDDDTAVEELRRAYARGDLTHEEYEKRRQRLETRFDE</sequence>
<dbReference type="OrthoDB" id="164075at2157"/>
<gene>
    <name evidence="3" type="ORF">SAMN05421752_10893</name>
</gene>
<dbReference type="InterPro" id="IPR018649">
    <property type="entry name" value="SHOCT"/>
</dbReference>
<keyword evidence="1" id="KW-1133">Transmembrane helix</keyword>
<keyword evidence="1" id="KW-0472">Membrane</keyword>